<dbReference type="InterPro" id="IPR001849">
    <property type="entry name" value="PH_domain"/>
</dbReference>
<dbReference type="SMART" id="SM00325">
    <property type="entry name" value="RhoGEF"/>
    <property type="match status" value="1"/>
</dbReference>
<dbReference type="InterPro" id="IPR000219">
    <property type="entry name" value="DH_dom"/>
</dbReference>
<dbReference type="Pfam" id="PF00621">
    <property type="entry name" value="RhoGEF"/>
    <property type="match status" value="1"/>
</dbReference>
<dbReference type="SMART" id="SM00233">
    <property type="entry name" value="PH"/>
    <property type="match status" value="1"/>
</dbReference>
<proteinExistence type="predicted"/>
<evidence type="ECO:0000313" key="3">
    <source>
        <dbReference type="EMBL" id="KAF2257564.1"/>
    </source>
</evidence>
<dbReference type="PANTHER" id="PTHR46572:SF1">
    <property type="entry name" value="RHO1 GUANINE NUCLEOTIDE EXCHANGE FACTOR TUS1"/>
    <property type="match status" value="1"/>
</dbReference>
<feature type="compositionally biased region" description="Polar residues" evidence="1">
    <location>
        <begin position="381"/>
        <end position="396"/>
    </location>
</feature>
<dbReference type="SUPFAM" id="SSF48065">
    <property type="entry name" value="DBL homology domain (DH-domain)"/>
    <property type="match status" value="1"/>
</dbReference>
<dbReference type="InterPro" id="IPR035899">
    <property type="entry name" value="DBL_dom_sf"/>
</dbReference>
<feature type="domain" description="DH" evidence="2">
    <location>
        <begin position="467"/>
        <end position="656"/>
    </location>
</feature>
<evidence type="ECO:0000256" key="1">
    <source>
        <dbReference type="SAM" id="MobiDB-lite"/>
    </source>
</evidence>
<dbReference type="AlphaFoldDB" id="A0A9P4N0E6"/>
<comment type="caution">
    <text evidence="3">The sequence shown here is derived from an EMBL/GenBank/DDBJ whole genome shotgun (WGS) entry which is preliminary data.</text>
</comment>
<feature type="compositionally biased region" description="Pro residues" evidence="1">
    <location>
        <begin position="368"/>
        <end position="378"/>
    </location>
</feature>
<feature type="compositionally biased region" description="Low complexity" evidence="1">
    <location>
        <begin position="397"/>
        <end position="412"/>
    </location>
</feature>
<dbReference type="GO" id="GO:0005085">
    <property type="term" value="F:guanyl-nucleotide exchange factor activity"/>
    <property type="evidence" value="ECO:0007669"/>
    <property type="project" value="InterPro"/>
</dbReference>
<dbReference type="OrthoDB" id="5365701at2759"/>
<evidence type="ECO:0000259" key="2">
    <source>
        <dbReference type="PROSITE" id="PS50010"/>
    </source>
</evidence>
<dbReference type="Gene3D" id="1.20.900.10">
    <property type="entry name" value="Dbl homology (DH) domain"/>
    <property type="match status" value="1"/>
</dbReference>
<protein>
    <recommendedName>
        <fullName evidence="2">DH domain-containing protein</fullName>
    </recommendedName>
</protein>
<dbReference type="Proteomes" id="UP000800093">
    <property type="component" value="Unassembled WGS sequence"/>
</dbReference>
<dbReference type="PANTHER" id="PTHR46572">
    <property type="entry name" value="RHO1 GDP-GTP EXCHANGE PROTEIN 1-RELATED"/>
    <property type="match status" value="1"/>
</dbReference>
<dbReference type="SUPFAM" id="SSF50729">
    <property type="entry name" value="PH domain-like"/>
    <property type="match status" value="1"/>
</dbReference>
<dbReference type="InterPro" id="IPR052233">
    <property type="entry name" value="Rho-type_GEFs"/>
</dbReference>
<gene>
    <name evidence="3" type="ORF">CC78DRAFT_217231</name>
</gene>
<evidence type="ECO:0000313" key="4">
    <source>
        <dbReference type="Proteomes" id="UP000800093"/>
    </source>
</evidence>
<name>A0A9P4N0E6_9PLEO</name>
<organism evidence="3 4">
    <name type="scientific">Lojkania enalia</name>
    <dbReference type="NCBI Taxonomy" id="147567"/>
    <lineage>
        <taxon>Eukaryota</taxon>
        <taxon>Fungi</taxon>
        <taxon>Dikarya</taxon>
        <taxon>Ascomycota</taxon>
        <taxon>Pezizomycotina</taxon>
        <taxon>Dothideomycetes</taxon>
        <taxon>Pleosporomycetidae</taxon>
        <taxon>Pleosporales</taxon>
        <taxon>Pleosporales incertae sedis</taxon>
        <taxon>Lojkania</taxon>
    </lineage>
</organism>
<feature type="compositionally biased region" description="Basic and acidic residues" evidence="1">
    <location>
        <begin position="330"/>
        <end position="339"/>
    </location>
</feature>
<sequence length="832" mass="93632">MNGCMGMENVSAAIGIVAVLPQCLQTAKDCYDLRLRYREATDLVTAIYSESMVIAASLSQIQNLIQRDALDNKSELHQTIDQALTGAKLVYACLDAAIRELGEKANSSKLSFRDRTNYAWNEATFKDILQQIRGQQIALSLLVQGLQMESIWDIKQLMLDNSTVLDRIASRSRELRKAHPSVKVPYSIYDSESNPQNFSDAQSVLSSAEFAFDDEVVNSTAYRRAMARVNMRAGDMVTNIEVVEGNLIDLDTPKESKADERAVSQVAEDLKGVDLGIRTDVNLVETEKILNAPQPELPTEHSELLDSLELTLLPFMPPSQASRNAMSEKLQSESCKESDSVSEPFGSKTNAIKPELLQSSKHLDKEPPPLPPRQPSRPPSTSMIRVNNIKRSSGGDTASVSSVPSMTSKSTVDSLPPRSDLTAKALHLDEKIARRSMLSQHTLLDDLESLSFKPEDLDHKASLEDIKIHDVWASLLDDEKGYIDRLTKFRRAFYDPVIQKWPVLEKHLEAIAISSQFVPIHEEYLCNAMKSQISQKRFATCSPTIFEAWATQAHKLYRDYAQRVPHAENSIRLTQNLDHSFSPFVAAMGLNAIWLGKSWEDFFIMPLLQLDIYIRRLESLVKLSQRLDSPSATLDQKRLESALGIMKRLRKSFWNVMEGSQEREEIQSLNRRIHTSNLQYVPTLKLSESSRRIIYQGELAIKINGHGPWRPVHAVLLDNFFFWGNLKPPKSWKNIEGKLTVGGKMWLSEVPILTSELDINGLDKHEKWSRTTILDDVPRGIGLHHFSVGNKNSSFEPHILGAQTVEERQLWCNHLFAALATGPPTDSIELKA</sequence>
<reference evidence="4" key="1">
    <citation type="journal article" date="2020" name="Stud. Mycol.">
        <title>101 Dothideomycetes genomes: A test case for predicting lifestyles and emergence of pathogens.</title>
        <authorList>
            <person name="Haridas S."/>
            <person name="Albert R."/>
            <person name="Binder M."/>
            <person name="Bloem J."/>
            <person name="LaButti K."/>
            <person name="Salamov A."/>
            <person name="Andreopoulos B."/>
            <person name="Baker S."/>
            <person name="Barry K."/>
            <person name="Bills G."/>
            <person name="Bluhm B."/>
            <person name="Cannon C."/>
            <person name="Castanera R."/>
            <person name="Culley D."/>
            <person name="Daum C."/>
            <person name="Ezra D."/>
            <person name="Gonzalez J."/>
            <person name="Henrissat B."/>
            <person name="Kuo A."/>
            <person name="Liang C."/>
            <person name="Lipzen A."/>
            <person name="Lutzoni F."/>
            <person name="Magnuson J."/>
            <person name="Mondo S."/>
            <person name="Nolan M."/>
            <person name="Ohm R."/>
            <person name="Pangilinan J."/>
            <person name="Park H.-J."/>
            <person name="Ramirez L."/>
            <person name="Alfaro M."/>
            <person name="Sun H."/>
            <person name="Tritt A."/>
            <person name="Yoshinaga Y."/>
            <person name="Zwiers L.-H."/>
            <person name="Turgeon B."/>
            <person name="Goodwin S."/>
            <person name="Spatafora J."/>
            <person name="Crous P."/>
            <person name="Grigoriev I."/>
        </authorList>
    </citation>
    <scope>NUCLEOTIDE SEQUENCE [LARGE SCALE GENOMIC DNA]</scope>
    <source>
        <strain evidence="4">CBS 304.66</strain>
    </source>
</reference>
<dbReference type="EMBL" id="ML986929">
    <property type="protein sequence ID" value="KAF2257564.1"/>
    <property type="molecule type" value="Genomic_DNA"/>
</dbReference>
<keyword evidence="4" id="KW-1185">Reference proteome</keyword>
<accession>A0A9P4N0E6</accession>
<dbReference type="PROSITE" id="PS50010">
    <property type="entry name" value="DH_2"/>
    <property type="match status" value="1"/>
</dbReference>
<feature type="region of interest" description="Disordered" evidence="1">
    <location>
        <begin position="319"/>
        <end position="418"/>
    </location>
</feature>